<evidence type="ECO:0000313" key="3">
    <source>
        <dbReference type="Proteomes" id="UP000799640"/>
    </source>
</evidence>
<dbReference type="Proteomes" id="UP000799640">
    <property type="component" value="Unassembled WGS sequence"/>
</dbReference>
<feature type="compositionally biased region" description="Polar residues" evidence="1">
    <location>
        <begin position="244"/>
        <end position="253"/>
    </location>
</feature>
<dbReference type="InterPro" id="IPR022793">
    <property type="entry name" value="Rrn10"/>
</dbReference>
<accession>A0A6G1IB03</accession>
<protein>
    <submittedName>
        <fullName evidence="2">Uncharacterized protein</fullName>
    </submittedName>
</protein>
<feature type="region of interest" description="Disordered" evidence="1">
    <location>
        <begin position="188"/>
        <end position="259"/>
    </location>
</feature>
<feature type="region of interest" description="Disordered" evidence="1">
    <location>
        <begin position="43"/>
        <end position="62"/>
    </location>
</feature>
<evidence type="ECO:0000256" key="1">
    <source>
        <dbReference type="SAM" id="MobiDB-lite"/>
    </source>
</evidence>
<dbReference type="PANTHER" id="PTHR28054">
    <property type="entry name" value="RNA POLYMERASE I-SPECIFIC TRANSCRIPTION INITIATION FACTOR RRN10"/>
    <property type="match status" value="1"/>
</dbReference>
<feature type="compositionally biased region" description="Basic and acidic residues" evidence="1">
    <location>
        <begin position="208"/>
        <end position="218"/>
    </location>
</feature>
<gene>
    <name evidence="2" type="ORF">EJ06DRAFT_468074</name>
</gene>
<organism evidence="2 3">
    <name type="scientific">Trichodelitschia bisporula</name>
    <dbReference type="NCBI Taxonomy" id="703511"/>
    <lineage>
        <taxon>Eukaryota</taxon>
        <taxon>Fungi</taxon>
        <taxon>Dikarya</taxon>
        <taxon>Ascomycota</taxon>
        <taxon>Pezizomycotina</taxon>
        <taxon>Dothideomycetes</taxon>
        <taxon>Dothideomycetes incertae sedis</taxon>
        <taxon>Phaeotrichales</taxon>
        <taxon>Phaeotrichaceae</taxon>
        <taxon>Trichodelitschia</taxon>
    </lineage>
</organism>
<reference evidence="2" key="1">
    <citation type="journal article" date="2020" name="Stud. Mycol.">
        <title>101 Dothideomycetes genomes: a test case for predicting lifestyles and emergence of pathogens.</title>
        <authorList>
            <person name="Haridas S."/>
            <person name="Albert R."/>
            <person name="Binder M."/>
            <person name="Bloem J."/>
            <person name="Labutti K."/>
            <person name="Salamov A."/>
            <person name="Andreopoulos B."/>
            <person name="Baker S."/>
            <person name="Barry K."/>
            <person name="Bills G."/>
            <person name="Bluhm B."/>
            <person name="Cannon C."/>
            <person name="Castanera R."/>
            <person name="Culley D."/>
            <person name="Daum C."/>
            <person name="Ezra D."/>
            <person name="Gonzalez J."/>
            <person name="Henrissat B."/>
            <person name="Kuo A."/>
            <person name="Liang C."/>
            <person name="Lipzen A."/>
            <person name="Lutzoni F."/>
            <person name="Magnuson J."/>
            <person name="Mondo S."/>
            <person name="Nolan M."/>
            <person name="Ohm R."/>
            <person name="Pangilinan J."/>
            <person name="Park H.-J."/>
            <person name="Ramirez L."/>
            <person name="Alfaro M."/>
            <person name="Sun H."/>
            <person name="Tritt A."/>
            <person name="Yoshinaga Y."/>
            <person name="Zwiers L.-H."/>
            <person name="Turgeon B."/>
            <person name="Goodwin S."/>
            <person name="Spatafora J."/>
            <person name="Crous P."/>
            <person name="Grigoriev I."/>
        </authorList>
    </citation>
    <scope>NUCLEOTIDE SEQUENCE</scope>
    <source>
        <strain evidence="2">CBS 262.69</strain>
    </source>
</reference>
<name>A0A6G1IB03_9PEZI</name>
<keyword evidence="3" id="KW-1185">Reference proteome</keyword>
<evidence type="ECO:0000313" key="2">
    <source>
        <dbReference type="EMBL" id="KAF2405470.1"/>
    </source>
</evidence>
<dbReference type="PANTHER" id="PTHR28054:SF1">
    <property type="entry name" value="RNA POLYMERASE I-SPECIFIC TRANSCRIPTION INITIATION FACTOR RRN10"/>
    <property type="match status" value="1"/>
</dbReference>
<proteinExistence type="predicted"/>
<dbReference type="OrthoDB" id="2565191at2759"/>
<sequence length="259" mass="28791">MKRVGGAEGANPETTEFYASHKRRKITVYDAVAGRVGSNGFLPPRPIYASTRDTKSSSSRPVPADEVLFRRPLMPDRYGEDDVYSRAYRQLDRPEQIPESDLTKALHQYASDFYSLSKLKHREVSYGSLDETAMLAMGILIEEAAEMALGETGHSSLIEGESGRGGYVPVTWNGQKWTRSAFEARRPRVLPKRKHRNAEDIDETVPNRSEHSHTESFREYNSTSTDKVPDDGGTITGGDDKQEQGGNLESPTDSDGVGY</sequence>
<dbReference type="AlphaFoldDB" id="A0A6G1IB03"/>
<dbReference type="GO" id="GO:0006360">
    <property type="term" value="P:transcription by RNA polymerase I"/>
    <property type="evidence" value="ECO:0007669"/>
    <property type="project" value="InterPro"/>
</dbReference>
<dbReference type="EMBL" id="ML996687">
    <property type="protein sequence ID" value="KAF2405470.1"/>
    <property type="molecule type" value="Genomic_DNA"/>
</dbReference>